<feature type="compositionally biased region" description="Basic and acidic residues" evidence="1">
    <location>
        <begin position="41"/>
        <end position="54"/>
    </location>
</feature>
<feature type="compositionally biased region" description="Polar residues" evidence="1">
    <location>
        <begin position="21"/>
        <end position="30"/>
    </location>
</feature>
<evidence type="ECO:0000313" key="3">
    <source>
        <dbReference type="Proteomes" id="UP001320609"/>
    </source>
</evidence>
<gene>
    <name evidence="2" type="ORF">MLE19_09360</name>
</gene>
<feature type="region of interest" description="Disordered" evidence="1">
    <location>
        <begin position="1"/>
        <end position="88"/>
    </location>
</feature>
<keyword evidence="3" id="KW-1185">Reference proteome</keyword>
<dbReference type="RefSeq" id="WP_240717913.1">
    <property type="nucleotide sequence ID" value="NZ_JAKVTW010000005.1"/>
</dbReference>
<proteinExistence type="predicted"/>
<name>A0ABS9S607_9GAMM</name>
<evidence type="ECO:0000313" key="2">
    <source>
        <dbReference type="EMBL" id="MCH4811538.1"/>
    </source>
</evidence>
<dbReference type="InterPro" id="IPR021735">
    <property type="entry name" value="DUF3306"/>
</dbReference>
<evidence type="ECO:0000256" key="1">
    <source>
        <dbReference type="SAM" id="MobiDB-lite"/>
    </source>
</evidence>
<protein>
    <submittedName>
        <fullName evidence="2">DUF3306 domain-containing protein</fullName>
    </submittedName>
</protein>
<dbReference type="EMBL" id="JAKVTW010000005">
    <property type="protein sequence ID" value="MCH4811538.1"/>
    <property type="molecule type" value="Genomic_DNA"/>
</dbReference>
<accession>A0ABS9S607</accession>
<feature type="region of interest" description="Disordered" evidence="1">
    <location>
        <begin position="153"/>
        <end position="197"/>
    </location>
</feature>
<comment type="caution">
    <text evidence="2">The sequence shown here is derived from an EMBL/GenBank/DDBJ whole genome shotgun (WGS) entry which is preliminary data.</text>
</comment>
<dbReference type="Pfam" id="PF11748">
    <property type="entry name" value="DUF3306"/>
    <property type="match status" value="1"/>
</dbReference>
<feature type="compositionally biased region" description="Basic and acidic residues" evidence="1">
    <location>
        <begin position="153"/>
        <end position="177"/>
    </location>
</feature>
<sequence>MSRLERWSRLKRNVPNEEDASASSLPTDSSPIDEASADQDAALHSDTDPLHAESDQSSATPAQEPEPGSLDHTLPDPETLEAGSDFSAYMVPGVSGPLRRQALKRLWATGNYNVRDGLDDYDADYNKLLKPMTSELAGKLRRWTHKVEEVVDKHLDDSQTEPQKEVAADEDSNERAEASVSEKGAGQKKALEQEFSTPCTADDNVVKKCSTRRPV</sequence>
<organism evidence="2 3">
    <name type="scientific">Vreelandella neptunia</name>
    <dbReference type="NCBI Taxonomy" id="115551"/>
    <lineage>
        <taxon>Bacteria</taxon>
        <taxon>Pseudomonadati</taxon>
        <taxon>Pseudomonadota</taxon>
        <taxon>Gammaproteobacteria</taxon>
        <taxon>Oceanospirillales</taxon>
        <taxon>Halomonadaceae</taxon>
        <taxon>Vreelandella</taxon>
    </lineage>
</organism>
<reference evidence="2 3" key="1">
    <citation type="submission" date="2022-03" db="EMBL/GenBank/DDBJ databases">
        <title>Genomic signatures underlying metal tolerance in selected Arctic bacterial isolates.</title>
        <authorList>
            <person name="Thomas F.A."/>
            <person name="Venkatachalam S."/>
            <person name="Krishnan K.P."/>
        </authorList>
    </citation>
    <scope>NUCLEOTIDE SEQUENCE [LARGE SCALE GENOMIC DNA]</scope>
    <source>
        <strain evidence="2 3">HM116</strain>
    </source>
</reference>
<dbReference type="Proteomes" id="UP001320609">
    <property type="component" value="Unassembled WGS sequence"/>
</dbReference>